<feature type="chain" id="PRO_5018561769" description="Cysteine protease" evidence="4">
    <location>
        <begin position="19"/>
        <end position="361"/>
    </location>
</feature>
<evidence type="ECO:0000256" key="4">
    <source>
        <dbReference type="SAM" id="SignalP"/>
    </source>
</evidence>
<dbReference type="InterPro" id="IPR038765">
    <property type="entry name" value="Papain-like_cys_pep_sf"/>
</dbReference>
<dbReference type="Pfam" id="PF08246">
    <property type="entry name" value="Inhibitor_I29"/>
    <property type="match status" value="1"/>
</dbReference>
<dbReference type="PROSITE" id="PS00640">
    <property type="entry name" value="THIOL_PROTEASE_ASN"/>
    <property type="match status" value="1"/>
</dbReference>
<dbReference type="GO" id="GO:0008234">
    <property type="term" value="F:cysteine-type peptidase activity"/>
    <property type="evidence" value="ECO:0007669"/>
    <property type="project" value="InterPro"/>
</dbReference>
<dbReference type="InterPro" id="IPR039417">
    <property type="entry name" value="Peptidase_C1A_papain-like"/>
</dbReference>
<dbReference type="Proteomes" id="UP000006038">
    <property type="component" value="Chromosome 9"/>
</dbReference>
<comment type="similarity">
    <text evidence="1">Belongs to the peptidase C1 family.</text>
</comment>
<dbReference type="InterPro" id="IPR025660">
    <property type="entry name" value="Pept_his_AS"/>
</dbReference>
<feature type="signal peptide" evidence="4">
    <location>
        <begin position="1"/>
        <end position="18"/>
    </location>
</feature>
<dbReference type="OMA" id="EQMACRT"/>
<keyword evidence="3" id="KW-1015">Disulfide bond</keyword>
<dbReference type="Gramene" id="OB09G26460.1">
    <property type="protein sequence ID" value="OB09G26460.1"/>
    <property type="gene ID" value="OB09G26460"/>
</dbReference>
<dbReference type="FunFam" id="3.90.70.10:FF:000207">
    <property type="entry name" value="Putative cysteine proteinase"/>
    <property type="match status" value="1"/>
</dbReference>
<reference evidence="7" key="1">
    <citation type="journal article" date="2013" name="Nat. Commun.">
        <title>Whole-genome sequencing of Oryza brachyantha reveals mechanisms underlying Oryza genome evolution.</title>
        <authorList>
            <person name="Chen J."/>
            <person name="Huang Q."/>
            <person name="Gao D."/>
            <person name="Wang J."/>
            <person name="Lang Y."/>
            <person name="Liu T."/>
            <person name="Li B."/>
            <person name="Bai Z."/>
            <person name="Luis Goicoechea J."/>
            <person name="Liang C."/>
            <person name="Chen C."/>
            <person name="Zhang W."/>
            <person name="Sun S."/>
            <person name="Liao Y."/>
            <person name="Zhang X."/>
            <person name="Yang L."/>
            <person name="Song C."/>
            <person name="Wang M."/>
            <person name="Shi J."/>
            <person name="Liu G."/>
            <person name="Liu J."/>
            <person name="Zhou H."/>
            <person name="Zhou W."/>
            <person name="Yu Q."/>
            <person name="An N."/>
            <person name="Chen Y."/>
            <person name="Cai Q."/>
            <person name="Wang B."/>
            <person name="Liu B."/>
            <person name="Min J."/>
            <person name="Huang Y."/>
            <person name="Wu H."/>
            <person name="Li Z."/>
            <person name="Zhang Y."/>
            <person name="Yin Y."/>
            <person name="Song W."/>
            <person name="Jiang J."/>
            <person name="Jackson S.A."/>
            <person name="Wing R.A."/>
            <person name="Wang J."/>
            <person name="Chen M."/>
        </authorList>
    </citation>
    <scope>NUCLEOTIDE SEQUENCE [LARGE SCALE GENOMIC DNA]</scope>
    <source>
        <strain evidence="7">cv. IRGC 101232</strain>
    </source>
</reference>
<evidence type="ECO:0000259" key="6">
    <source>
        <dbReference type="SMART" id="SM00848"/>
    </source>
</evidence>
<dbReference type="Pfam" id="PF00112">
    <property type="entry name" value="Peptidase_C1"/>
    <property type="match status" value="1"/>
</dbReference>
<dbReference type="InterPro" id="IPR025661">
    <property type="entry name" value="Pept_asp_AS"/>
</dbReference>
<dbReference type="PANTHER" id="PTHR12411">
    <property type="entry name" value="CYSTEINE PROTEASE FAMILY C1-RELATED"/>
    <property type="match status" value="1"/>
</dbReference>
<dbReference type="PROSITE" id="PS00139">
    <property type="entry name" value="THIOL_PROTEASE_CYS"/>
    <property type="match status" value="1"/>
</dbReference>
<evidence type="ECO:0000256" key="1">
    <source>
        <dbReference type="ARBA" id="ARBA00008455"/>
    </source>
</evidence>
<sequence>MKPLVAVLVIAVAAMAVADDVPFTDKDLESEESIWKLYERWGHVHGLTSRDLAEKGSRFEAFKVNAKHVNEFNKKEGMTYELGLNKFADMTLEEFLAKYAGAKVDAVILQASVRELEEEVIGDVPTTWDWRQHGAVTAVKDQGQCGSCWAFSAVGAVESANAIATGNLLKLSEQQVLDCSGDGDCNGGWPDMVLKGYAIEQGIALDSSGNPPYYPPYVAAKMSCRTVAGKPVVKMDGTTRVASGETALKQSVSLQPVSVLIEADTNFQLYKSGVYSGPCGTKVNHAVLAVGYGVTSNNINYWIVKNSWNTTWGESGYIRMKRDVGGNKGLCGIAMYGIYPTKIKQNPFSSVAASVADAAFY</sequence>
<dbReference type="eggNOG" id="KOG1543">
    <property type="taxonomic scope" value="Eukaryota"/>
</dbReference>
<dbReference type="AlphaFoldDB" id="J3N067"/>
<reference evidence="7" key="2">
    <citation type="submission" date="2013-04" db="UniProtKB">
        <authorList>
            <consortium name="EnsemblPlants"/>
        </authorList>
    </citation>
    <scope>IDENTIFICATION</scope>
</reference>
<name>J3N067_ORYBR</name>
<dbReference type="EnsemblPlants" id="OB09G26460.1">
    <property type="protein sequence ID" value="OB09G26460.1"/>
    <property type="gene ID" value="OB09G26460"/>
</dbReference>
<evidence type="ECO:0000313" key="7">
    <source>
        <dbReference type="EnsemblPlants" id="OB09G26460.1"/>
    </source>
</evidence>
<protein>
    <recommendedName>
        <fullName evidence="9">Cysteine protease</fullName>
    </recommendedName>
</protein>
<proteinExistence type="inferred from homology"/>
<feature type="domain" description="Peptidase C1A papain C-terminal" evidence="5">
    <location>
        <begin position="124"/>
        <end position="341"/>
    </location>
</feature>
<evidence type="ECO:0008006" key="9">
    <source>
        <dbReference type="Google" id="ProtNLM"/>
    </source>
</evidence>
<dbReference type="SMART" id="SM00645">
    <property type="entry name" value="Pept_C1"/>
    <property type="match status" value="1"/>
</dbReference>
<dbReference type="SUPFAM" id="SSF54001">
    <property type="entry name" value="Cysteine proteinases"/>
    <property type="match status" value="1"/>
</dbReference>
<dbReference type="HOGENOM" id="CLU_012184_1_0_1"/>
<dbReference type="GO" id="GO:0006508">
    <property type="term" value="P:proteolysis"/>
    <property type="evidence" value="ECO:0007669"/>
    <property type="project" value="InterPro"/>
</dbReference>
<keyword evidence="2 4" id="KW-0732">Signal</keyword>
<organism evidence="7">
    <name type="scientific">Oryza brachyantha</name>
    <name type="common">malo sina</name>
    <dbReference type="NCBI Taxonomy" id="4533"/>
    <lineage>
        <taxon>Eukaryota</taxon>
        <taxon>Viridiplantae</taxon>
        <taxon>Streptophyta</taxon>
        <taxon>Embryophyta</taxon>
        <taxon>Tracheophyta</taxon>
        <taxon>Spermatophyta</taxon>
        <taxon>Magnoliopsida</taxon>
        <taxon>Liliopsida</taxon>
        <taxon>Poales</taxon>
        <taxon>Poaceae</taxon>
        <taxon>BOP clade</taxon>
        <taxon>Oryzoideae</taxon>
        <taxon>Oryzeae</taxon>
        <taxon>Oryzinae</taxon>
        <taxon>Oryza</taxon>
    </lineage>
</organism>
<dbReference type="InterPro" id="IPR000668">
    <property type="entry name" value="Peptidase_C1A_C"/>
</dbReference>
<dbReference type="InterPro" id="IPR000169">
    <property type="entry name" value="Pept_cys_AS"/>
</dbReference>
<feature type="domain" description="Cathepsin propeptide inhibitor" evidence="6">
    <location>
        <begin position="38"/>
        <end position="95"/>
    </location>
</feature>
<dbReference type="Gene3D" id="3.90.70.10">
    <property type="entry name" value="Cysteine proteinases"/>
    <property type="match status" value="1"/>
</dbReference>
<dbReference type="PRINTS" id="PR00705">
    <property type="entry name" value="PAPAIN"/>
</dbReference>
<evidence type="ECO:0000256" key="2">
    <source>
        <dbReference type="ARBA" id="ARBA00022729"/>
    </source>
</evidence>
<evidence type="ECO:0000313" key="8">
    <source>
        <dbReference type="Proteomes" id="UP000006038"/>
    </source>
</evidence>
<dbReference type="InterPro" id="IPR013128">
    <property type="entry name" value="Peptidase_C1A"/>
</dbReference>
<evidence type="ECO:0000256" key="3">
    <source>
        <dbReference type="ARBA" id="ARBA00023157"/>
    </source>
</evidence>
<dbReference type="InterPro" id="IPR013201">
    <property type="entry name" value="Prot_inhib_I29"/>
</dbReference>
<dbReference type="SMART" id="SM00848">
    <property type="entry name" value="Inhibitor_I29"/>
    <property type="match status" value="1"/>
</dbReference>
<evidence type="ECO:0000259" key="5">
    <source>
        <dbReference type="SMART" id="SM00645"/>
    </source>
</evidence>
<dbReference type="CDD" id="cd02248">
    <property type="entry name" value="Peptidase_C1A"/>
    <property type="match status" value="1"/>
</dbReference>
<dbReference type="PROSITE" id="PS00639">
    <property type="entry name" value="THIOL_PROTEASE_HIS"/>
    <property type="match status" value="1"/>
</dbReference>
<keyword evidence="8" id="KW-1185">Reference proteome</keyword>
<accession>J3N067</accession>